<gene>
    <name evidence="8" type="primary">TPHA0D04450</name>
    <name evidence="8" type="ordered locus">TPHA_0D04450</name>
</gene>
<dbReference type="EMBL" id="HE612859">
    <property type="protein sequence ID" value="CCE63079.1"/>
    <property type="molecule type" value="Genomic_DNA"/>
</dbReference>
<keyword evidence="2 3" id="KW-0344">Guanine-nucleotide releasing factor</keyword>
<dbReference type="InterPro" id="IPR036964">
    <property type="entry name" value="RASGEF_cat_dom_sf"/>
</dbReference>
<dbReference type="Gene3D" id="2.30.30.40">
    <property type="entry name" value="SH3 Domains"/>
    <property type="match status" value="1"/>
</dbReference>
<dbReference type="PROSITE" id="PS50212">
    <property type="entry name" value="RASGEF_NTER"/>
    <property type="match status" value="1"/>
</dbReference>
<dbReference type="STRING" id="1071381.G8BS04"/>
<dbReference type="InterPro" id="IPR001895">
    <property type="entry name" value="RASGEF_cat_dom"/>
</dbReference>
<reference evidence="8 9" key="1">
    <citation type="journal article" date="2011" name="Proc. Natl. Acad. Sci. U.S.A.">
        <title>Evolutionary erosion of yeast sex chromosomes by mating-type switching accidents.</title>
        <authorList>
            <person name="Gordon J.L."/>
            <person name="Armisen D."/>
            <person name="Proux-Wera E."/>
            <person name="Oheigeartaigh S.S."/>
            <person name="Byrne K.P."/>
            <person name="Wolfe K.H."/>
        </authorList>
    </citation>
    <scope>NUCLEOTIDE SEQUENCE [LARGE SCALE GENOMIC DNA]</scope>
    <source>
        <strain evidence="9">ATCC 24235 / CBS 4417 / NBRC 1672 / NRRL Y-8282 / UCD 70-5</strain>
    </source>
</reference>
<dbReference type="SMART" id="SM00147">
    <property type="entry name" value="RasGEF"/>
    <property type="match status" value="1"/>
</dbReference>
<accession>G8BS04</accession>
<keyword evidence="9" id="KW-1185">Reference proteome</keyword>
<evidence type="ECO:0000256" key="2">
    <source>
        <dbReference type="ARBA" id="ARBA00022658"/>
    </source>
</evidence>
<evidence type="ECO:0000259" key="7">
    <source>
        <dbReference type="PROSITE" id="PS50212"/>
    </source>
</evidence>
<dbReference type="Gene3D" id="1.10.840.10">
    <property type="entry name" value="Ras guanine-nucleotide exchange factors catalytic domain"/>
    <property type="match status" value="1"/>
</dbReference>
<feature type="domain" description="N-terminal Ras-GEF" evidence="7">
    <location>
        <begin position="877"/>
        <end position="1013"/>
    </location>
</feature>
<dbReference type="InterPro" id="IPR000651">
    <property type="entry name" value="Ras-like_Gua-exchang_fac_N"/>
</dbReference>
<evidence type="ECO:0000256" key="4">
    <source>
        <dbReference type="PROSITE-ProRule" id="PRU00192"/>
    </source>
</evidence>
<feature type="domain" description="SH3" evidence="5">
    <location>
        <begin position="337"/>
        <end position="405"/>
    </location>
</feature>
<dbReference type="eggNOG" id="KOG3417">
    <property type="taxonomic scope" value="Eukaryota"/>
</dbReference>
<dbReference type="PROSITE" id="PS50002">
    <property type="entry name" value="SH3"/>
    <property type="match status" value="1"/>
</dbReference>
<dbReference type="Pfam" id="PF00617">
    <property type="entry name" value="RasGEF"/>
    <property type="match status" value="1"/>
</dbReference>
<name>G8BS04_TETPH</name>
<dbReference type="SUPFAM" id="SSF50044">
    <property type="entry name" value="SH3-domain"/>
    <property type="match status" value="1"/>
</dbReference>
<dbReference type="InterPro" id="IPR023578">
    <property type="entry name" value="Ras_GEF_dom_sf"/>
</dbReference>
<dbReference type="GO" id="GO:0005886">
    <property type="term" value="C:plasma membrane"/>
    <property type="evidence" value="ECO:0007669"/>
    <property type="project" value="TreeGrafter"/>
</dbReference>
<dbReference type="Pfam" id="PF00618">
    <property type="entry name" value="RasGEF_N"/>
    <property type="match status" value="1"/>
</dbReference>
<dbReference type="InterPro" id="IPR008937">
    <property type="entry name" value="Ras-like_GEF"/>
</dbReference>
<evidence type="ECO:0000259" key="5">
    <source>
        <dbReference type="PROSITE" id="PS50002"/>
    </source>
</evidence>
<dbReference type="HOGENOM" id="CLU_003150_1_0_1"/>
<dbReference type="GO" id="GO:0007265">
    <property type="term" value="P:Ras protein signal transduction"/>
    <property type="evidence" value="ECO:0007669"/>
    <property type="project" value="TreeGrafter"/>
</dbReference>
<dbReference type="SMART" id="SM00326">
    <property type="entry name" value="SH3"/>
    <property type="match status" value="1"/>
</dbReference>
<dbReference type="InterPro" id="IPR001452">
    <property type="entry name" value="SH3_domain"/>
</dbReference>
<dbReference type="PANTHER" id="PTHR23113">
    <property type="entry name" value="GUANINE NUCLEOTIDE EXCHANGE FACTOR"/>
    <property type="match status" value="1"/>
</dbReference>
<dbReference type="PANTHER" id="PTHR23113:SF354">
    <property type="entry name" value="BUD SITE SELECTION PROTEIN 5"/>
    <property type="match status" value="1"/>
</dbReference>
<evidence type="ECO:0008006" key="10">
    <source>
        <dbReference type="Google" id="ProtNLM"/>
    </source>
</evidence>
<dbReference type="Proteomes" id="UP000005666">
    <property type="component" value="Chromosome 4"/>
</dbReference>
<dbReference type="CDD" id="cd06224">
    <property type="entry name" value="REM"/>
    <property type="match status" value="1"/>
</dbReference>
<protein>
    <recommendedName>
        <fullName evidence="10">Ras-GEF domain-containing protein</fullName>
    </recommendedName>
</protein>
<sequence length="1450" mass="166599">MNPDNRESHISTTTPLFGDKKNSVFLVSPTKSLSYVRKSGIQTQNNNVDNETDTFMRSGSLDTLSSKGDSFITAYSAEHNSSNITLDNYQDHFNEFQQLQETNSDNNLYFDEKIITENSLLENESNLQDNFNFDIDATPLVKGITNKQDISDITTPILPRAQNNNRHSFENEHSIVERQYINTNGKKISGLGLSTASLDMLNNSISIKDRDSILKDTKGASPTRAVRTSMLVNEYTQIIPDSVTPEFPLPDDRHRFVSNANTENSKAINQRSSYITNDSANTSDEYIKNNKRSTFLSDKGEYDNRKPSAALFDETKKTQAAPSNDNIVSAAVENENLAFLFIVATHSFDSTSLNNTDDESICLSFRKDDVAFVHTVDESGWGEVTLVKNQARGWVPFNYFSDLVKSENYTKKGTKEDTSSIVESRKPLEDLLNTCARFLLYPQDEPLEGTNEFTFNIEYVNSIRNGVRTLLELTECVSRSNELIQSSYDLRRARKKLLADWYNLMIKSDHYKHTTSNAKIGNLITLVYEVLKRAFTFYVVWTKVKATQDTESASRRTSMQLNKLPESEIRRSKSIHRRMEYLDTPPNATIRLHEIYDILFRYIGLLLGRLDIIEHNPNSCETLEYIVLQMIILLRELLYISKSCATIIQQKYHHTYENHLDESLDPLLSFVSILVSCIKQLVTQILNEDYEKTATNVQIRKGTYFYTDEGKHLMMILSSMAPLISSAVACCGNYIRIIGDFQLGSDRKYPNFKKIRITPEEFIKKCSNGIVSTLNKATFLGDESTKDKRQKSIKEMPRKRISRYSTIRVGDNSNFCISPEGTQFLQELMPEKPFSRDSIFAKFKIEDNETFDDSQDQSQKDQINNREVMMDQIMIGPDENIIGASFKSLVFKLTDEVWKVDDFFIATVLLNFRTFGTTVDLIDLLICRFDVNNTSSFNEHSKSFSTGSAKLKLRRKLVCKIFQTWMESYWDYESDFDILATIINFFNEGISVYLPIEAKNLIEVAAKLFVAAGNSNSHYFRTQIKSIVIPYNAEKTNTSSVISSTSTDSTKYKSSLFSVDDRLIEEYELTHVIEPPNQNSFSLPIPILNIGRSALLSKYNIQDMESAVRKYRSFRDNALSNTETRQFEEQSDLEMLIKEWNEMVKNDHHLSKYIHLPLNLVDLNPLEVAKQLTIIESKLYLSIEPFELVNDNFLEKKRKEGLAPNVNLIIDFTNQLSHYVIEGILSPNLSNQSRAVRLKGWLKIALSVLYFRNFNSVASIMTALQNHVITRLTDIWELLDEKDMDLFDYLSRIIHPNNNFKVYRKKLNSILEGDTAKTIKASKCSLPVVPFFNLFLQDLTFISEGNPNYRNANSFRPDKTINIDKYFKISKSICMVQFFQVPYETRNLSTPTKRESFFSLTEHMDVDTNCIAPIPLLQEFILDEFWRVNTLYSQKDDRAYELSLQLKPKN</sequence>
<dbReference type="PROSITE" id="PS50009">
    <property type="entry name" value="RASGEF_CAT"/>
    <property type="match status" value="1"/>
</dbReference>
<dbReference type="OMA" id="LYFRNFN"/>
<proteinExistence type="predicted"/>
<dbReference type="OrthoDB" id="546434at2759"/>
<feature type="domain" description="Ras-GEF" evidence="6">
    <location>
        <begin position="1164"/>
        <end position="1449"/>
    </location>
</feature>
<dbReference type="RefSeq" id="XP_003685513.1">
    <property type="nucleotide sequence ID" value="XM_003685465.1"/>
</dbReference>
<dbReference type="GeneID" id="11534405"/>
<dbReference type="InterPro" id="IPR036028">
    <property type="entry name" value="SH3-like_dom_sf"/>
</dbReference>
<dbReference type="Gene3D" id="1.20.870.10">
    <property type="entry name" value="Son of sevenless (SoS) protein Chain: S domain 1"/>
    <property type="match status" value="1"/>
</dbReference>
<dbReference type="SMART" id="SM00229">
    <property type="entry name" value="RasGEFN"/>
    <property type="match status" value="1"/>
</dbReference>
<dbReference type="SUPFAM" id="SSF48366">
    <property type="entry name" value="Ras GEF"/>
    <property type="match status" value="1"/>
</dbReference>
<dbReference type="GO" id="GO:0005085">
    <property type="term" value="F:guanyl-nucleotide exchange factor activity"/>
    <property type="evidence" value="ECO:0007669"/>
    <property type="project" value="UniProtKB-KW"/>
</dbReference>
<evidence type="ECO:0000256" key="3">
    <source>
        <dbReference type="PROSITE-ProRule" id="PRU00168"/>
    </source>
</evidence>
<evidence type="ECO:0000313" key="8">
    <source>
        <dbReference type="EMBL" id="CCE63079.1"/>
    </source>
</evidence>
<evidence type="ECO:0000313" key="9">
    <source>
        <dbReference type="Proteomes" id="UP000005666"/>
    </source>
</evidence>
<keyword evidence="1 4" id="KW-0728">SH3 domain</keyword>
<evidence type="ECO:0000256" key="1">
    <source>
        <dbReference type="ARBA" id="ARBA00022443"/>
    </source>
</evidence>
<organism evidence="8 9">
    <name type="scientific">Tetrapisispora phaffii (strain ATCC 24235 / CBS 4417 / NBRC 1672 / NRRL Y-8282 / UCD 70-5)</name>
    <name type="common">Yeast</name>
    <name type="synonym">Fabospora phaffii</name>
    <dbReference type="NCBI Taxonomy" id="1071381"/>
    <lineage>
        <taxon>Eukaryota</taxon>
        <taxon>Fungi</taxon>
        <taxon>Dikarya</taxon>
        <taxon>Ascomycota</taxon>
        <taxon>Saccharomycotina</taxon>
        <taxon>Saccharomycetes</taxon>
        <taxon>Saccharomycetales</taxon>
        <taxon>Saccharomycetaceae</taxon>
        <taxon>Tetrapisispora</taxon>
    </lineage>
</organism>
<dbReference type="KEGG" id="tpf:TPHA_0D04450"/>
<evidence type="ECO:0000259" key="6">
    <source>
        <dbReference type="PROSITE" id="PS50009"/>
    </source>
</evidence>